<organism evidence="3 4">
    <name type="scientific">Psychroflexus halocasei</name>
    <dbReference type="NCBI Taxonomy" id="908615"/>
    <lineage>
        <taxon>Bacteria</taxon>
        <taxon>Pseudomonadati</taxon>
        <taxon>Bacteroidota</taxon>
        <taxon>Flavobacteriia</taxon>
        <taxon>Flavobacteriales</taxon>
        <taxon>Flavobacteriaceae</taxon>
        <taxon>Psychroflexus</taxon>
    </lineage>
</organism>
<dbReference type="RefSeq" id="WP_093237979.1">
    <property type="nucleotide sequence ID" value="NZ_FNQF01000001.1"/>
</dbReference>
<dbReference type="Proteomes" id="UP000198820">
    <property type="component" value="Unassembled WGS sequence"/>
</dbReference>
<keyword evidence="4" id="KW-1185">Reference proteome</keyword>
<protein>
    <submittedName>
        <fullName evidence="3">Outer membrane protein beta-barrel domain-containing protein</fullName>
    </submittedName>
</protein>
<name>A0A1H3VJ65_9FLAO</name>
<evidence type="ECO:0000259" key="2">
    <source>
        <dbReference type="Pfam" id="PF13568"/>
    </source>
</evidence>
<sequence>MKIIYALLLILSISLPSLAQNKDKKSEKVVDSLYREDQFYAGVAFNLMTDMPKDGSQSGFSGSFDLGFIRDFPINKRRSLAVGVGLGVSSSSFGHNILISETGDGQDIVQPISKDIEYKNNRFATHLVEMPIQIRWRSSTPEDYAFWRVYFGVKLGYIYYFNSKFEQDDLTIKQTDVNALNRFRTAGFFSFGYNIVNIQIQYDLNPLFSGKVSNDTNKIGIKPLRIGLIFYIL</sequence>
<feature type="domain" description="Outer membrane protein beta-barrel" evidence="2">
    <location>
        <begin position="19"/>
        <end position="201"/>
    </location>
</feature>
<evidence type="ECO:0000313" key="4">
    <source>
        <dbReference type="Proteomes" id="UP000198820"/>
    </source>
</evidence>
<feature type="chain" id="PRO_5011444939" evidence="1">
    <location>
        <begin position="20"/>
        <end position="233"/>
    </location>
</feature>
<dbReference type="STRING" id="908615.SAMN05421540_101140"/>
<dbReference type="Pfam" id="PF13568">
    <property type="entry name" value="OMP_b-brl_2"/>
    <property type="match status" value="1"/>
</dbReference>
<dbReference type="EMBL" id="FNQF01000001">
    <property type="protein sequence ID" value="SDZ74837.1"/>
    <property type="molecule type" value="Genomic_DNA"/>
</dbReference>
<reference evidence="3 4" key="1">
    <citation type="submission" date="2016-10" db="EMBL/GenBank/DDBJ databases">
        <authorList>
            <person name="de Groot N.N."/>
        </authorList>
    </citation>
    <scope>NUCLEOTIDE SEQUENCE [LARGE SCALE GENOMIC DNA]</scope>
    <source>
        <strain evidence="3 4">DSM 23581</strain>
    </source>
</reference>
<proteinExistence type="predicted"/>
<dbReference type="InterPro" id="IPR025665">
    <property type="entry name" value="Beta-barrel_OMP_2"/>
</dbReference>
<evidence type="ECO:0000313" key="3">
    <source>
        <dbReference type="EMBL" id="SDZ74837.1"/>
    </source>
</evidence>
<gene>
    <name evidence="3" type="ORF">SAMN05421540_101140</name>
</gene>
<evidence type="ECO:0000256" key="1">
    <source>
        <dbReference type="SAM" id="SignalP"/>
    </source>
</evidence>
<keyword evidence="1" id="KW-0732">Signal</keyword>
<feature type="signal peptide" evidence="1">
    <location>
        <begin position="1"/>
        <end position="19"/>
    </location>
</feature>
<dbReference type="AlphaFoldDB" id="A0A1H3VJ65"/>
<accession>A0A1H3VJ65</accession>